<dbReference type="InterPro" id="IPR019931">
    <property type="entry name" value="LPXTG_anchor"/>
</dbReference>
<dbReference type="InterPro" id="IPR017853">
    <property type="entry name" value="GH"/>
</dbReference>
<dbReference type="InterPro" id="IPR011683">
    <property type="entry name" value="Glyco_hydro_53"/>
</dbReference>
<dbReference type="GO" id="GO:0016787">
    <property type="term" value="F:hydrolase activity"/>
    <property type="evidence" value="ECO:0007669"/>
    <property type="project" value="UniProtKB-KW"/>
</dbReference>
<evidence type="ECO:0000313" key="14">
    <source>
        <dbReference type="EMBL" id="MFC5465705.1"/>
    </source>
</evidence>
<dbReference type="InterPro" id="IPR011081">
    <property type="entry name" value="Big_4"/>
</dbReference>
<evidence type="ECO:0000256" key="3">
    <source>
        <dbReference type="ARBA" id="ARBA00022512"/>
    </source>
</evidence>
<comment type="similarity">
    <text evidence="2 9">Belongs to the glycosyl hydrolase 53 family.</text>
</comment>
<organism evidence="14 15">
    <name type="scientific">Lederbergia graminis</name>
    <dbReference type="NCBI Taxonomy" id="735518"/>
    <lineage>
        <taxon>Bacteria</taxon>
        <taxon>Bacillati</taxon>
        <taxon>Bacillota</taxon>
        <taxon>Bacilli</taxon>
        <taxon>Bacillales</taxon>
        <taxon>Bacillaceae</taxon>
        <taxon>Lederbergia</taxon>
    </lineage>
</organism>
<feature type="compositionally biased region" description="Acidic residues" evidence="10">
    <location>
        <begin position="826"/>
        <end position="849"/>
    </location>
</feature>
<evidence type="ECO:0000256" key="10">
    <source>
        <dbReference type="SAM" id="MobiDB-lite"/>
    </source>
</evidence>
<dbReference type="PANTHER" id="PTHR34983">
    <property type="entry name" value="ARABINOGALACTAN ENDO-BETA-1,4-GALACTANASE A"/>
    <property type="match status" value="1"/>
</dbReference>
<name>A0ABW0LIT4_9BACI</name>
<reference evidence="15" key="1">
    <citation type="journal article" date="2019" name="Int. J. Syst. Evol. Microbiol.">
        <title>The Global Catalogue of Microorganisms (GCM) 10K type strain sequencing project: providing services to taxonomists for standard genome sequencing and annotation.</title>
        <authorList>
            <consortium name="The Broad Institute Genomics Platform"/>
            <consortium name="The Broad Institute Genome Sequencing Center for Infectious Disease"/>
            <person name="Wu L."/>
            <person name="Ma J."/>
        </authorList>
    </citation>
    <scope>NUCLEOTIDE SEQUENCE [LARGE SCALE GENOMIC DNA]</scope>
    <source>
        <strain evidence="15">CGMCC 1.12237</strain>
    </source>
</reference>
<evidence type="ECO:0000256" key="9">
    <source>
        <dbReference type="RuleBase" id="RU361192"/>
    </source>
</evidence>
<feature type="compositionally biased region" description="Basic and acidic residues" evidence="10">
    <location>
        <begin position="907"/>
        <end position="917"/>
    </location>
</feature>
<dbReference type="Pfam" id="PF00746">
    <property type="entry name" value="Gram_pos_anchor"/>
    <property type="match status" value="1"/>
</dbReference>
<dbReference type="PANTHER" id="PTHR34983:SF2">
    <property type="entry name" value="ENDO-BETA-1,4-GALACTANASE"/>
    <property type="match status" value="1"/>
</dbReference>
<evidence type="ECO:0000256" key="2">
    <source>
        <dbReference type="ARBA" id="ARBA00010687"/>
    </source>
</evidence>
<keyword evidence="4" id="KW-0964">Secreted</keyword>
<accession>A0ABW0LIT4</accession>
<evidence type="ECO:0000256" key="6">
    <source>
        <dbReference type="ARBA" id="ARBA00022801"/>
    </source>
</evidence>
<dbReference type="EC" id="3.2.1.89" evidence="9"/>
<comment type="caution">
    <text evidence="14">The sequence shown here is derived from an EMBL/GenBank/DDBJ whole genome shotgun (WGS) entry which is preliminary data.</text>
</comment>
<keyword evidence="3" id="KW-0134">Cell wall</keyword>
<feature type="transmembrane region" description="Helical" evidence="11">
    <location>
        <begin position="927"/>
        <end position="947"/>
    </location>
</feature>
<comment type="catalytic activity">
    <reaction evidence="9">
        <text>The enzyme specifically hydrolyzes (1-&gt;4)-beta-D-galactosidic linkages in type I arabinogalactans.</text>
        <dbReference type="EC" id="3.2.1.89"/>
    </reaction>
</comment>
<dbReference type="Gene3D" id="2.60.120.260">
    <property type="entry name" value="Galactose-binding domain-like"/>
    <property type="match status" value="2"/>
</dbReference>
<dbReference type="Gene3D" id="3.20.20.80">
    <property type="entry name" value="Glycosidases"/>
    <property type="match status" value="1"/>
</dbReference>
<evidence type="ECO:0000256" key="7">
    <source>
        <dbReference type="ARBA" id="ARBA00023088"/>
    </source>
</evidence>
<keyword evidence="15" id="KW-1185">Reference proteome</keyword>
<evidence type="ECO:0000256" key="4">
    <source>
        <dbReference type="ARBA" id="ARBA00022525"/>
    </source>
</evidence>
<evidence type="ECO:0000256" key="8">
    <source>
        <dbReference type="ARBA" id="ARBA00023295"/>
    </source>
</evidence>
<comment type="subcellular location">
    <subcellularLocation>
        <location evidence="1">Secreted</location>
        <location evidence="1">Cell wall</location>
        <topology evidence="1">Peptidoglycan-anchor</topology>
    </subcellularLocation>
</comment>
<keyword evidence="11" id="KW-1133">Transmembrane helix</keyword>
<gene>
    <name evidence="14" type="ORF">ACFPM4_13210</name>
</gene>
<keyword evidence="8 9" id="KW-0326">Glycosidase</keyword>
<dbReference type="Proteomes" id="UP001596147">
    <property type="component" value="Unassembled WGS sequence"/>
</dbReference>
<keyword evidence="11" id="KW-0812">Transmembrane</keyword>
<evidence type="ECO:0000256" key="11">
    <source>
        <dbReference type="SAM" id="Phobius"/>
    </source>
</evidence>
<keyword evidence="7" id="KW-0572">Peptidoglycan-anchor</keyword>
<sequence length="955" mass="106081">MRKIISKRHGLSVLLVFLMVFSSFSVPMNVGFAASETKGNMLKNGGFETDFFNDQSWNITDVDWNNVDITHFFYTDDEWIHPNAGLAAFKYWIKNTATEKQSITVSQVVPHLPAGSYELSVQSMGGIDADAGNVKLFAGEETLQPISTKGYNAWEEITLKFELEEDTSNLQIGAIITGEPDAWGYLDSFKLTPQVNENIPEPVEADIFVKRVAGLDDDFIKGVDISSIIALENSGVRFYDYDGKEQDIFKTLKEAGVNYIRVRVWNDPYDADGNGYGGGNNDLDTAIKIGKRATEHGMKLLVDFHYSDFWADPGKQMTPKAWQKLSFEDKKTALYEYTKESLQAMLDANIDIGMVQVGNETNGSFVGESDWTKISALFNAGSKAIREIDSNILVVLHFTNPETSGRYESIAQTLYENNVDYDVFASSYYPFWHGTLDNLTTVLRNVADSYDKKVMVAETSYAYTYEDGDGHSNTAPKESGQTLNYPITVQGQATAVRDVIEAVANVGEAGIGVFYWEPAWLPVGPADNLEGNKVIWEEHGSGWASSYAAEYDPHDAGVWYGGSAVDNQALFDFNGHPLPSLNVFKYVNTGAVAPLKVDKINDIAISVNLGNTISLPDTVTVVYNDGSVGNVPVQWNKEQLEELKDKGVGIYRIAGTIDDDIIVQAQIEVRPINYVHNPSFEDNDRSMWKVIHREGTLPHTSYQQKAADAKTGEYSLHFYSASRVDFYIEQTITGLAPGYYNFSMFLQGGDANNSDMYIYARTSNGEEKVYTSVNGWVNWNTPELENILILDGTVTIGASIKADGGAWGTLDDFYLYKVKDYNDESTGNDDSDENNDESTDNNDSDENNDESTGNNDSNENKDGVSDNDGFEEKKDEVTDHDSVGREETSSKSELDINNEDSTSNNQTDDKLSNERNDKVLPNTATNIYNLLMIGLLLIILGSVIVVLRNRLARNE</sequence>
<evidence type="ECO:0000259" key="13">
    <source>
        <dbReference type="Pfam" id="PF07532"/>
    </source>
</evidence>
<keyword evidence="6 9" id="KW-0378">Hydrolase</keyword>
<feature type="region of interest" description="Disordered" evidence="10">
    <location>
        <begin position="824"/>
        <end position="917"/>
    </location>
</feature>
<evidence type="ECO:0000259" key="12">
    <source>
        <dbReference type="Pfam" id="PF00746"/>
    </source>
</evidence>
<dbReference type="SUPFAM" id="SSF51445">
    <property type="entry name" value="(Trans)glycosidases"/>
    <property type="match status" value="1"/>
</dbReference>
<evidence type="ECO:0000256" key="5">
    <source>
        <dbReference type="ARBA" id="ARBA00022729"/>
    </source>
</evidence>
<feature type="domain" description="Gram-positive cocci surface proteins LPxTG" evidence="12">
    <location>
        <begin position="917"/>
        <end position="950"/>
    </location>
</feature>
<dbReference type="Pfam" id="PF07745">
    <property type="entry name" value="Glyco_hydro_53"/>
    <property type="match status" value="1"/>
</dbReference>
<proteinExistence type="inferred from homology"/>
<feature type="compositionally biased region" description="Basic and acidic residues" evidence="10">
    <location>
        <begin position="858"/>
        <end position="894"/>
    </location>
</feature>
<dbReference type="EMBL" id="JBHSMC010000016">
    <property type="protein sequence ID" value="MFC5465705.1"/>
    <property type="molecule type" value="Genomic_DNA"/>
</dbReference>
<evidence type="ECO:0000256" key="1">
    <source>
        <dbReference type="ARBA" id="ARBA00004168"/>
    </source>
</evidence>
<protein>
    <recommendedName>
        <fullName evidence="9">Arabinogalactan endo-beta-1,4-galactanase</fullName>
        <ecNumber evidence="9">3.2.1.89</ecNumber>
    </recommendedName>
</protein>
<feature type="domain" description="Bacterial Ig-like" evidence="13">
    <location>
        <begin position="600"/>
        <end position="658"/>
    </location>
</feature>
<dbReference type="Pfam" id="PF07532">
    <property type="entry name" value="Big_4"/>
    <property type="match status" value="1"/>
</dbReference>
<evidence type="ECO:0000313" key="15">
    <source>
        <dbReference type="Proteomes" id="UP001596147"/>
    </source>
</evidence>
<keyword evidence="5" id="KW-0732">Signal</keyword>
<dbReference type="RefSeq" id="WP_417498485.1">
    <property type="nucleotide sequence ID" value="NZ_JBHSMC010000016.1"/>
</dbReference>
<keyword evidence="11" id="KW-0472">Membrane</keyword>